<dbReference type="PANTHER" id="PTHR30618:SF4">
    <property type="entry name" value="ALLANTOIN PERMEASE"/>
    <property type="match status" value="1"/>
</dbReference>
<evidence type="ECO:0000256" key="5">
    <source>
        <dbReference type="ARBA" id="ARBA00023136"/>
    </source>
</evidence>
<feature type="transmembrane region" description="Helical" evidence="6">
    <location>
        <begin position="326"/>
        <end position="346"/>
    </location>
</feature>
<feature type="transmembrane region" description="Helical" evidence="6">
    <location>
        <begin position="391"/>
        <end position="415"/>
    </location>
</feature>
<feature type="transmembrane region" description="Helical" evidence="6">
    <location>
        <begin position="170"/>
        <end position="187"/>
    </location>
</feature>
<name>A0A9P4M4Y2_9PEZI</name>
<organism evidence="7 8">
    <name type="scientific">Rhizodiscina lignyota</name>
    <dbReference type="NCBI Taxonomy" id="1504668"/>
    <lineage>
        <taxon>Eukaryota</taxon>
        <taxon>Fungi</taxon>
        <taxon>Dikarya</taxon>
        <taxon>Ascomycota</taxon>
        <taxon>Pezizomycotina</taxon>
        <taxon>Dothideomycetes</taxon>
        <taxon>Pleosporomycetidae</taxon>
        <taxon>Aulographales</taxon>
        <taxon>Rhizodiscinaceae</taxon>
        <taxon>Rhizodiscina</taxon>
    </lineage>
</organism>
<evidence type="ECO:0000256" key="3">
    <source>
        <dbReference type="ARBA" id="ARBA00022692"/>
    </source>
</evidence>
<comment type="subcellular location">
    <subcellularLocation>
        <location evidence="1">Membrane</location>
        <topology evidence="1">Multi-pass membrane protein</topology>
    </subcellularLocation>
</comment>
<dbReference type="InterPro" id="IPR001248">
    <property type="entry name" value="Pur-cyt_permease"/>
</dbReference>
<reference evidence="7" key="1">
    <citation type="journal article" date="2020" name="Stud. Mycol.">
        <title>101 Dothideomycetes genomes: a test case for predicting lifestyles and emergence of pathogens.</title>
        <authorList>
            <person name="Haridas S."/>
            <person name="Albert R."/>
            <person name="Binder M."/>
            <person name="Bloem J."/>
            <person name="Labutti K."/>
            <person name="Salamov A."/>
            <person name="Andreopoulos B."/>
            <person name="Baker S."/>
            <person name="Barry K."/>
            <person name="Bills G."/>
            <person name="Bluhm B."/>
            <person name="Cannon C."/>
            <person name="Castanera R."/>
            <person name="Culley D."/>
            <person name="Daum C."/>
            <person name="Ezra D."/>
            <person name="Gonzalez J."/>
            <person name="Henrissat B."/>
            <person name="Kuo A."/>
            <person name="Liang C."/>
            <person name="Lipzen A."/>
            <person name="Lutzoni F."/>
            <person name="Magnuson J."/>
            <person name="Mondo S."/>
            <person name="Nolan M."/>
            <person name="Ohm R."/>
            <person name="Pangilinan J."/>
            <person name="Park H.-J."/>
            <person name="Ramirez L."/>
            <person name="Alfaro M."/>
            <person name="Sun H."/>
            <person name="Tritt A."/>
            <person name="Yoshinaga Y."/>
            <person name="Zwiers L.-H."/>
            <person name="Turgeon B."/>
            <person name="Goodwin S."/>
            <person name="Spatafora J."/>
            <person name="Crous P."/>
            <person name="Grigoriev I."/>
        </authorList>
    </citation>
    <scope>NUCLEOTIDE SEQUENCE</scope>
    <source>
        <strain evidence="7">CBS 133067</strain>
    </source>
</reference>
<feature type="transmembrane region" description="Helical" evidence="6">
    <location>
        <begin position="194"/>
        <end position="216"/>
    </location>
</feature>
<feature type="transmembrane region" description="Helical" evidence="6">
    <location>
        <begin position="477"/>
        <end position="496"/>
    </location>
</feature>
<feature type="transmembrane region" description="Helical" evidence="6">
    <location>
        <begin position="276"/>
        <end position="296"/>
    </location>
</feature>
<accession>A0A9P4M4Y2</accession>
<dbReference type="GO" id="GO:0015205">
    <property type="term" value="F:nucleobase transmembrane transporter activity"/>
    <property type="evidence" value="ECO:0007669"/>
    <property type="project" value="TreeGrafter"/>
</dbReference>
<sequence>MSFARAVQFLRVPTESKSVSNIWINDDIKPLPPTRRTWNRLAFISFWAINQICLSNWQLGGSLVAFGLSVWQSIIAIIIGKIITALVAVYNGYVGAEWHIGFPVYSRLIWGVYGQYLALVQRIVLSLVWFAVQSWTGGLCVEAILSSIFSSYQHMPNHFPASAHMDTRQFIGWVIFNVLMIPILYVPPERIKWIVLWMNVVSAITLICMMIWALSAAHGAGPLLSAPATVQSGSELGWSIVLGITTVIGSIAVGLTNQMDYSRFARRTGDQVFGQWFSIIFFGTIMPLFGCLVSSATQQIYGEAIWNPPILVQKWMDTDYNAKTRAAGFFAGCGLVVCQLAINAIDNAFSTGFDMAGLFPNFINIRRGAYIGLILSIALCPWELLSSAATFISVLSAYSVFLGPMVGIQIAEYWIIRRRRIKLSDLYHNRRSGIYYYFYGINWRSFVSWVVGWASQIPGFAHAVNKNIVVPAGCNELYYLAYPLGFAISFVVHLALNKFFPPPGRDLIDPIDYYNTFSPEEAAHFGVEPYDGRIEGQVIIDEDQDVIHDEIKAMDQKL</sequence>
<dbReference type="PANTHER" id="PTHR30618">
    <property type="entry name" value="NCS1 FAMILY PURINE/PYRIMIDINE TRANSPORTER"/>
    <property type="match status" value="1"/>
</dbReference>
<dbReference type="Pfam" id="PF02133">
    <property type="entry name" value="Transp_cyt_pur"/>
    <property type="match status" value="1"/>
</dbReference>
<dbReference type="InterPro" id="IPR012681">
    <property type="entry name" value="NCS1"/>
</dbReference>
<proteinExistence type="inferred from homology"/>
<keyword evidence="3 6" id="KW-0812">Transmembrane</keyword>
<gene>
    <name evidence="7" type="ORF">NA57DRAFT_45861</name>
</gene>
<feature type="transmembrane region" description="Helical" evidence="6">
    <location>
        <begin position="71"/>
        <end position="96"/>
    </location>
</feature>
<feature type="transmembrane region" description="Helical" evidence="6">
    <location>
        <begin position="436"/>
        <end position="457"/>
    </location>
</feature>
<dbReference type="OrthoDB" id="2018619at2759"/>
<dbReference type="GO" id="GO:0005886">
    <property type="term" value="C:plasma membrane"/>
    <property type="evidence" value="ECO:0007669"/>
    <property type="project" value="TreeGrafter"/>
</dbReference>
<dbReference type="Gene3D" id="1.10.4160.10">
    <property type="entry name" value="Hydantoin permease"/>
    <property type="match status" value="1"/>
</dbReference>
<protein>
    <submittedName>
        <fullName evidence="7">NCS1 nucleoside transporter family protein</fullName>
    </submittedName>
</protein>
<keyword evidence="4 6" id="KW-1133">Transmembrane helix</keyword>
<keyword evidence="8" id="KW-1185">Reference proteome</keyword>
<feature type="transmembrane region" description="Helical" evidence="6">
    <location>
        <begin position="367"/>
        <end position="385"/>
    </location>
</feature>
<dbReference type="NCBIfam" id="TIGR00800">
    <property type="entry name" value="ncs1"/>
    <property type="match status" value="1"/>
</dbReference>
<feature type="transmembrane region" description="Helical" evidence="6">
    <location>
        <begin position="236"/>
        <end position="255"/>
    </location>
</feature>
<dbReference type="InterPro" id="IPR045225">
    <property type="entry name" value="Uracil/uridine/allantoin_perm"/>
</dbReference>
<evidence type="ECO:0000313" key="8">
    <source>
        <dbReference type="Proteomes" id="UP000799772"/>
    </source>
</evidence>
<feature type="transmembrane region" description="Helical" evidence="6">
    <location>
        <begin position="108"/>
        <end position="132"/>
    </location>
</feature>
<evidence type="ECO:0000313" key="7">
    <source>
        <dbReference type="EMBL" id="KAF2094737.1"/>
    </source>
</evidence>
<evidence type="ECO:0000256" key="2">
    <source>
        <dbReference type="ARBA" id="ARBA00008974"/>
    </source>
</evidence>
<evidence type="ECO:0000256" key="4">
    <source>
        <dbReference type="ARBA" id="ARBA00022989"/>
    </source>
</evidence>
<evidence type="ECO:0000256" key="6">
    <source>
        <dbReference type="SAM" id="Phobius"/>
    </source>
</evidence>
<dbReference type="CDD" id="cd11482">
    <property type="entry name" value="SLC-NCS1sbd_NRT1-like"/>
    <property type="match status" value="1"/>
</dbReference>
<dbReference type="Proteomes" id="UP000799772">
    <property type="component" value="Unassembled WGS sequence"/>
</dbReference>
<comment type="caution">
    <text evidence="7">The sequence shown here is derived from an EMBL/GenBank/DDBJ whole genome shotgun (WGS) entry which is preliminary data.</text>
</comment>
<dbReference type="AlphaFoldDB" id="A0A9P4M4Y2"/>
<comment type="similarity">
    <text evidence="2">Belongs to the purine-cytosine permease (2.A.39) family.</text>
</comment>
<dbReference type="EMBL" id="ML978133">
    <property type="protein sequence ID" value="KAF2094737.1"/>
    <property type="molecule type" value="Genomic_DNA"/>
</dbReference>
<evidence type="ECO:0000256" key="1">
    <source>
        <dbReference type="ARBA" id="ARBA00004141"/>
    </source>
</evidence>
<keyword evidence="5 6" id="KW-0472">Membrane</keyword>